<dbReference type="Gene3D" id="3.40.50.620">
    <property type="entry name" value="HUPs"/>
    <property type="match status" value="1"/>
</dbReference>
<keyword evidence="5" id="KW-1185">Reference proteome</keyword>
<dbReference type="EMBL" id="AP024485">
    <property type="protein sequence ID" value="BCS88297.1"/>
    <property type="molecule type" value="Genomic_DNA"/>
</dbReference>
<accession>A0ABM9SDS0</accession>
<evidence type="ECO:0000313" key="4">
    <source>
        <dbReference type="EMBL" id="BCS88297.1"/>
    </source>
</evidence>
<evidence type="ECO:0000259" key="3">
    <source>
        <dbReference type="Pfam" id="PF02568"/>
    </source>
</evidence>
<gene>
    <name evidence="4" type="ORF">PSDVSF_15390</name>
</gene>
<dbReference type="PANTHER" id="PTHR11933:SF6">
    <property type="entry name" value="THIL AANH DOMAIN-CONTAINING PROTEIN"/>
    <property type="match status" value="1"/>
</dbReference>
<dbReference type="Pfam" id="PF02568">
    <property type="entry name" value="ThiI"/>
    <property type="match status" value="1"/>
</dbReference>
<keyword evidence="1" id="KW-0547">Nucleotide-binding</keyword>
<protein>
    <submittedName>
        <fullName evidence="4">Fibronectin-binding protein</fullName>
    </submittedName>
</protein>
<name>A0ABM9SDS0_9BACT</name>
<keyword evidence="2" id="KW-0067">ATP-binding</keyword>
<feature type="domain" description="Thil AANH" evidence="3">
    <location>
        <begin position="8"/>
        <end position="146"/>
    </location>
</feature>
<dbReference type="SUPFAM" id="SSF52402">
    <property type="entry name" value="Adenine nucleotide alpha hydrolases-like"/>
    <property type="match status" value="1"/>
</dbReference>
<organism evidence="4 5">
    <name type="scientific">Pseudodesulfovibrio sediminis</name>
    <dbReference type="NCBI Taxonomy" id="2810563"/>
    <lineage>
        <taxon>Bacteria</taxon>
        <taxon>Pseudomonadati</taxon>
        <taxon>Thermodesulfobacteriota</taxon>
        <taxon>Desulfovibrionia</taxon>
        <taxon>Desulfovibrionales</taxon>
        <taxon>Desulfovibrionaceae</taxon>
    </lineage>
</organism>
<proteinExistence type="predicted"/>
<dbReference type="InterPro" id="IPR014729">
    <property type="entry name" value="Rossmann-like_a/b/a_fold"/>
</dbReference>
<dbReference type="PANTHER" id="PTHR11933">
    <property type="entry name" value="TRNA 5-METHYLAMINOMETHYL-2-THIOURIDYLATE -METHYLTRANSFERASE"/>
    <property type="match status" value="1"/>
</dbReference>
<sequence>MTERKHYDALALLSGGLDSILAMRTVMDQGLHVLGLHFVTPFFGHQDRIPFWREHYGIEVVAVDVRQKFVDMMLDGPSQGFGKWLNPCIDCKITMLSRAVELLPEYGATFLISGEVVGQRPMSQRPDALNLISKRARVRDILLRPLSAKNLNPTPMEESGLVDRDRLHDWAGRGRKPQMALAEHYGFTEIPTPAGGCCLTEATGAARFVKLLTYRHRPSPSDFSLARAGRQYWAGAHWLTFGRTAEDNDQIAACVEPTDYVLKLAGFPGPLAVCRPVEGDWESASILDAAALVASYSGKARKHCETTGEKIRVTVTRGGETDIIEVVPTRENLLPWAEPKPELVKEWKKAKAEREASLAPNVSMI</sequence>
<evidence type="ECO:0000313" key="5">
    <source>
        <dbReference type="Proteomes" id="UP001053296"/>
    </source>
</evidence>
<evidence type="ECO:0000256" key="2">
    <source>
        <dbReference type="ARBA" id="ARBA00022840"/>
    </source>
</evidence>
<dbReference type="RefSeq" id="WP_229595829.1">
    <property type="nucleotide sequence ID" value="NZ_AP024485.1"/>
</dbReference>
<reference evidence="4" key="1">
    <citation type="journal article" date="2022" name="Arch. Microbiol.">
        <title>Pseudodesulfovibrio sediminis sp. nov., a mesophilic and neutrophilic sulfate-reducing bacterium isolated from sediment of a brackish lake.</title>
        <authorList>
            <person name="Takahashi A."/>
            <person name="Kojima H."/>
            <person name="Watanabe M."/>
            <person name="Fukui M."/>
        </authorList>
    </citation>
    <scope>NUCLEOTIDE SEQUENCE</scope>
    <source>
        <strain evidence="4">SF6</strain>
    </source>
</reference>
<dbReference type="InterPro" id="IPR020536">
    <property type="entry name" value="ThiI_AANH"/>
</dbReference>
<evidence type="ECO:0000256" key="1">
    <source>
        <dbReference type="ARBA" id="ARBA00022741"/>
    </source>
</evidence>
<dbReference type="Proteomes" id="UP001053296">
    <property type="component" value="Chromosome"/>
</dbReference>